<name>A0AAV5SIB2_9BILA</name>
<gene>
    <name evidence="1" type="ORF">PENTCL1PPCAC_4542</name>
</gene>
<evidence type="ECO:0000313" key="2">
    <source>
        <dbReference type="Proteomes" id="UP001432027"/>
    </source>
</evidence>
<organism evidence="1 2">
    <name type="scientific">Pristionchus entomophagus</name>
    <dbReference type="NCBI Taxonomy" id="358040"/>
    <lineage>
        <taxon>Eukaryota</taxon>
        <taxon>Metazoa</taxon>
        <taxon>Ecdysozoa</taxon>
        <taxon>Nematoda</taxon>
        <taxon>Chromadorea</taxon>
        <taxon>Rhabditida</taxon>
        <taxon>Rhabditina</taxon>
        <taxon>Diplogasteromorpha</taxon>
        <taxon>Diplogasteroidea</taxon>
        <taxon>Neodiplogasteridae</taxon>
        <taxon>Pristionchus</taxon>
    </lineage>
</organism>
<dbReference type="AlphaFoldDB" id="A0AAV5SIB2"/>
<protein>
    <submittedName>
        <fullName evidence="1">Uncharacterized protein</fullName>
    </submittedName>
</protein>
<comment type="caution">
    <text evidence="1">The sequence shown here is derived from an EMBL/GenBank/DDBJ whole genome shotgun (WGS) entry which is preliminary data.</text>
</comment>
<reference evidence="1" key="1">
    <citation type="submission" date="2023-10" db="EMBL/GenBank/DDBJ databases">
        <title>Genome assembly of Pristionchus species.</title>
        <authorList>
            <person name="Yoshida K."/>
            <person name="Sommer R.J."/>
        </authorList>
    </citation>
    <scope>NUCLEOTIDE SEQUENCE</scope>
    <source>
        <strain evidence="1">RS0144</strain>
    </source>
</reference>
<proteinExistence type="predicted"/>
<feature type="non-terminal residue" evidence="1">
    <location>
        <position position="65"/>
    </location>
</feature>
<sequence length="65" mass="7878">LQIHREYKRLTEKLASLEKRKKHYNMRETPDLSVDDYNIMEEVYKGVDETFEVWDKRAEDAGDED</sequence>
<evidence type="ECO:0000313" key="1">
    <source>
        <dbReference type="EMBL" id="GMS82367.1"/>
    </source>
</evidence>
<accession>A0AAV5SIB2</accession>
<dbReference type="EMBL" id="BTSX01000002">
    <property type="protein sequence ID" value="GMS82367.1"/>
    <property type="molecule type" value="Genomic_DNA"/>
</dbReference>
<keyword evidence="2" id="KW-1185">Reference proteome</keyword>
<feature type="non-terminal residue" evidence="1">
    <location>
        <position position="1"/>
    </location>
</feature>
<dbReference type="Proteomes" id="UP001432027">
    <property type="component" value="Unassembled WGS sequence"/>
</dbReference>